<feature type="domain" description="F-box" evidence="2">
    <location>
        <begin position="668"/>
        <end position="701"/>
    </location>
</feature>
<dbReference type="PANTHER" id="PTHR15739">
    <property type="entry name" value="ZINC FINGER PROTEIN"/>
    <property type="match status" value="1"/>
</dbReference>
<dbReference type="RefSeq" id="XP_033168784.1">
    <property type="nucleotide sequence ID" value="XM_033312893.1"/>
</dbReference>
<feature type="region of interest" description="Disordered" evidence="1">
    <location>
        <begin position="224"/>
        <end position="259"/>
    </location>
</feature>
<dbReference type="InterPro" id="IPR001810">
    <property type="entry name" value="F-box_dom"/>
</dbReference>
<sequence>MDNPGPSKPRNKKPLAEYSTSPTNSSSDSDDNGNVDSLVGSSTAAGRSSGVNSTGGAIGAIDGKDAIDGKGAMGAIDGKGSIGKQSAGVGRNIIDGDLPVSNANANATNANLSAHRDSSSFKDSNTEQDKKSTMIKTLRTSNDIKYDVRRRRRSPPPPYMRQYMRNRRYLEPCDLGLMGWTGEFPKLTPVSNIESNSDKNPLSTAKSGVLPWSGLKVFPRVEPQEETAAGSAKPAHITNQSMEQQQQQQQQEQQQQQSLTTPIMTSQLDATGGELDEAIKKPLNTNNNPNAIGTATTSSTSTTATNMQPSDLNNQVEVNKQDTSHKSLIETKDAMSARIMKRSMSTHDSPPMQSRRSMRFSSHTPLADGKETSTDTSFKVIYARLKQTGVERDLFIPSSGNPRTRTNGNPAPKVAEIEHVPVVKDKTVAKEEAVVEGKEGLANPSSVMPQTPTLAVTGKRVSKPKVPKGASPPSEGWTSTMAVKGNSRADASNYTNSSSCSSPIGNSNIRRRRAHAKAAPKKSKPCANCTATVHPSGPKLCKKCIYEKGFAKKRWLEKAAGNDRHRDEDDDDSDFSMIEVTVEDEISVPQAEKKQLEIVEQQTATKEQEVVVIGGRKAVAIKTDPIGCNMKVIPKQTNLTGLKTISKDNVSSNLVQSLTDSHVGCQIVMAVMKIMSMKERVNMAQVCKTWSMISQDRSVWRTVTLRHTHINNWPCFIRELAKNDTRELDMLGTFLPSPDILANLDLSVLKSLRVLRTCPVDDQFLYAIFRDLPHLLELRAICCSPTYSFSNLEQKCAELRVLEILMTDHRSKVESLDSLGNLIHLTELNIRGVNYIGSQDFRFLKKLLKLKVLVLSSCQGMNTKEFGQKVLPYLKALRRLRLENKHMVNTTFPLYHIMCGVASGGTVNQLELVNVEVDDLLTSLIGMCTSVTDLLLVPKCIQNSANVIYSVMRAVCENALQLRVFRLGLVTQLLSATGELYKGSKKDVIPVQRPVPGVPDDDDLNYCAPDDYCTETDHTECVTFLPAKRLLMILRDVAPTTFVTFVKVHMFNSTMVTFLKPPKPTNNS</sequence>
<dbReference type="AlphaFoldDB" id="A0A6P8KY79"/>
<feature type="compositionally biased region" description="Low complexity" evidence="1">
    <location>
        <begin position="294"/>
        <end position="305"/>
    </location>
</feature>
<dbReference type="Proteomes" id="UP000515162">
    <property type="component" value="Chromosome X"/>
</dbReference>
<feature type="compositionally biased region" description="Low complexity" evidence="1">
    <location>
        <begin position="69"/>
        <end position="79"/>
    </location>
</feature>
<accession>A0A6P8KY79</accession>
<reference evidence="4" key="1">
    <citation type="submission" date="2025-08" db="UniProtKB">
        <authorList>
            <consortium name="RefSeq"/>
        </authorList>
    </citation>
    <scope>IDENTIFICATION</scope>
    <source>
        <strain evidence="4">Mau12</strain>
        <tissue evidence="4">Whole Body</tissue>
    </source>
</reference>
<dbReference type="InterPro" id="IPR036047">
    <property type="entry name" value="F-box-like_dom_sf"/>
</dbReference>
<feature type="compositionally biased region" description="Polar residues" evidence="1">
    <location>
        <begin position="39"/>
        <end position="54"/>
    </location>
</feature>
<dbReference type="InterPro" id="IPR032675">
    <property type="entry name" value="LRR_dom_sf"/>
</dbReference>
<evidence type="ECO:0000256" key="1">
    <source>
        <dbReference type="SAM" id="MobiDB-lite"/>
    </source>
</evidence>
<dbReference type="PANTHER" id="PTHR15739:SF5">
    <property type="entry name" value="LD23158P"/>
    <property type="match status" value="1"/>
</dbReference>
<dbReference type="Gene3D" id="1.20.1280.50">
    <property type="match status" value="1"/>
</dbReference>
<feature type="region of interest" description="Disordered" evidence="1">
    <location>
        <begin position="343"/>
        <end position="372"/>
    </location>
</feature>
<keyword evidence="3" id="KW-1185">Reference proteome</keyword>
<protein>
    <submittedName>
        <fullName evidence="4">Uncharacterized protein LOC117146581 isoform X3</fullName>
    </submittedName>
</protein>
<feature type="region of interest" description="Disordered" evidence="1">
    <location>
        <begin position="110"/>
        <end position="134"/>
    </location>
</feature>
<dbReference type="InterPro" id="IPR052283">
    <property type="entry name" value="GenomicStab_NeuMorph_Reg"/>
</dbReference>
<feature type="compositionally biased region" description="Basic residues" evidence="1">
    <location>
        <begin position="509"/>
        <end position="519"/>
    </location>
</feature>
<feature type="compositionally biased region" description="Low complexity" evidence="1">
    <location>
        <begin position="497"/>
        <end position="508"/>
    </location>
</feature>
<feature type="compositionally biased region" description="Polar residues" evidence="1">
    <location>
        <begin position="346"/>
        <end position="364"/>
    </location>
</feature>
<dbReference type="SUPFAM" id="SSF81383">
    <property type="entry name" value="F-box domain"/>
    <property type="match status" value="1"/>
</dbReference>
<feature type="region of interest" description="Disordered" evidence="1">
    <location>
        <begin position="280"/>
        <end position="312"/>
    </location>
</feature>
<proteinExistence type="predicted"/>
<dbReference type="SUPFAM" id="SSF52047">
    <property type="entry name" value="RNI-like"/>
    <property type="match status" value="1"/>
</dbReference>
<feature type="compositionally biased region" description="Polar residues" evidence="1">
    <location>
        <begin position="283"/>
        <end position="293"/>
    </location>
</feature>
<gene>
    <name evidence="4" type="primary">LOC117146581</name>
</gene>
<feature type="region of interest" description="Disordered" evidence="1">
    <location>
        <begin position="456"/>
        <end position="519"/>
    </location>
</feature>
<organism evidence="3 4">
    <name type="scientific">Drosophila mauritiana</name>
    <name type="common">Fruit fly</name>
    <dbReference type="NCBI Taxonomy" id="7226"/>
    <lineage>
        <taxon>Eukaryota</taxon>
        <taxon>Metazoa</taxon>
        <taxon>Ecdysozoa</taxon>
        <taxon>Arthropoda</taxon>
        <taxon>Hexapoda</taxon>
        <taxon>Insecta</taxon>
        <taxon>Pterygota</taxon>
        <taxon>Neoptera</taxon>
        <taxon>Endopterygota</taxon>
        <taxon>Diptera</taxon>
        <taxon>Brachycera</taxon>
        <taxon>Muscomorpha</taxon>
        <taxon>Ephydroidea</taxon>
        <taxon>Drosophilidae</taxon>
        <taxon>Drosophila</taxon>
        <taxon>Sophophora</taxon>
    </lineage>
</organism>
<dbReference type="Pfam" id="PF00646">
    <property type="entry name" value="F-box"/>
    <property type="match status" value="1"/>
</dbReference>
<evidence type="ECO:0000259" key="2">
    <source>
        <dbReference type="Pfam" id="PF00646"/>
    </source>
</evidence>
<evidence type="ECO:0000313" key="3">
    <source>
        <dbReference type="Proteomes" id="UP000515162"/>
    </source>
</evidence>
<name>A0A6P8KY79_DROMA</name>
<feature type="compositionally biased region" description="Low complexity" evidence="1">
    <location>
        <begin position="243"/>
        <end position="257"/>
    </location>
</feature>
<feature type="compositionally biased region" description="Basic and acidic residues" evidence="1">
    <location>
        <begin position="114"/>
        <end position="132"/>
    </location>
</feature>
<dbReference type="GeneID" id="117146581"/>
<evidence type="ECO:0000313" key="4">
    <source>
        <dbReference type="RefSeq" id="XP_033168784.1"/>
    </source>
</evidence>
<dbReference type="Gene3D" id="3.80.10.10">
    <property type="entry name" value="Ribonuclease Inhibitor"/>
    <property type="match status" value="1"/>
</dbReference>
<feature type="region of interest" description="Disordered" evidence="1">
    <location>
        <begin position="1"/>
        <end position="84"/>
    </location>
</feature>